<keyword evidence="1" id="KW-1133">Transmembrane helix</keyword>
<gene>
    <name evidence="2" type="ORF">HMPREF0872_02905</name>
</gene>
<dbReference type="RefSeq" id="WP_038151692.1">
    <property type="nucleotide sequence ID" value="NZ_JRNT01000007.1"/>
</dbReference>
<evidence type="ECO:0000313" key="3">
    <source>
        <dbReference type="Proteomes" id="UP000029628"/>
    </source>
</evidence>
<reference evidence="2 3" key="1">
    <citation type="submission" date="2014-07" db="EMBL/GenBank/DDBJ databases">
        <authorList>
            <person name="McCorrison J."/>
            <person name="Sanka R."/>
            <person name="Torralba M."/>
            <person name="Gillis M."/>
            <person name="Haft D.H."/>
            <person name="Methe B."/>
            <person name="Sutton G."/>
            <person name="Nelson K.E."/>
        </authorList>
    </citation>
    <scope>NUCLEOTIDE SEQUENCE [LARGE SCALE GENOMIC DNA]</scope>
    <source>
        <strain evidence="2 3">DNF00314</strain>
    </source>
</reference>
<name>A0A096AKQ2_9FIRM</name>
<keyword evidence="1" id="KW-0812">Transmembrane</keyword>
<dbReference type="Proteomes" id="UP000029628">
    <property type="component" value="Unassembled WGS sequence"/>
</dbReference>
<feature type="transmembrane region" description="Helical" evidence="1">
    <location>
        <begin position="61"/>
        <end position="89"/>
    </location>
</feature>
<dbReference type="eggNOG" id="ENOG50302Q0">
    <property type="taxonomic scope" value="Bacteria"/>
</dbReference>
<proteinExistence type="predicted"/>
<sequence>MKTKSIIEIAILAALISIVGAIKIPNLIPGLEFQLSAPLAIAICVSFGFKKYIIAGCISSLLGLLLGTQTIVNVMIALQFRLIVGLIIYLGQRHILSIIIAGPIASTLSRISLGIFFGKLSIALVAAAVPGMIFTAIMAPILSKVMILVVKRSKALSATTSCLS</sequence>
<organism evidence="2 3">
    <name type="scientific">Veillonella montpellierensis DNF00314</name>
    <dbReference type="NCBI Taxonomy" id="1401067"/>
    <lineage>
        <taxon>Bacteria</taxon>
        <taxon>Bacillati</taxon>
        <taxon>Bacillota</taxon>
        <taxon>Negativicutes</taxon>
        <taxon>Veillonellales</taxon>
        <taxon>Veillonellaceae</taxon>
        <taxon>Veillonella</taxon>
    </lineage>
</organism>
<keyword evidence="1" id="KW-0472">Membrane</keyword>
<comment type="caution">
    <text evidence="2">The sequence shown here is derived from an EMBL/GenBank/DDBJ whole genome shotgun (WGS) entry which is preliminary data.</text>
</comment>
<protein>
    <submittedName>
        <fullName evidence="2">BioX</fullName>
    </submittedName>
</protein>
<feature type="transmembrane region" description="Helical" evidence="1">
    <location>
        <begin position="120"/>
        <end position="142"/>
    </location>
</feature>
<keyword evidence="3" id="KW-1185">Reference proteome</keyword>
<evidence type="ECO:0000256" key="1">
    <source>
        <dbReference type="SAM" id="Phobius"/>
    </source>
</evidence>
<accession>A0A096AKQ2</accession>
<evidence type="ECO:0000313" key="2">
    <source>
        <dbReference type="EMBL" id="KGF47673.1"/>
    </source>
</evidence>
<dbReference type="AlphaFoldDB" id="A0A096AKQ2"/>
<dbReference type="EMBL" id="JRNT01000007">
    <property type="protein sequence ID" value="KGF47673.1"/>
    <property type="molecule type" value="Genomic_DNA"/>
</dbReference>
<dbReference type="Gene3D" id="1.10.1760.20">
    <property type="match status" value="1"/>
</dbReference>